<feature type="chain" id="PRO_5045116682" description="Protein TsetseEP domain-containing protein" evidence="1">
    <location>
        <begin position="18"/>
        <end position="261"/>
    </location>
</feature>
<proteinExistence type="predicted"/>
<keyword evidence="1" id="KW-0732">Signal</keyword>
<dbReference type="EnsemblMetazoa" id="XM_017119917.2">
    <property type="protein sequence ID" value="XP_016975406.2"/>
    <property type="gene ID" value="LOC108041861"/>
</dbReference>
<evidence type="ECO:0000313" key="3">
    <source>
        <dbReference type="Proteomes" id="UP001652680"/>
    </source>
</evidence>
<dbReference type="GeneID" id="108041861"/>
<organism evidence="2 3">
    <name type="scientific">Drosophila rhopaloa</name>
    <name type="common">Fruit fly</name>
    <dbReference type="NCBI Taxonomy" id="1041015"/>
    <lineage>
        <taxon>Eukaryota</taxon>
        <taxon>Metazoa</taxon>
        <taxon>Ecdysozoa</taxon>
        <taxon>Arthropoda</taxon>
        <taxon>Hexapoda</taxon>
        <taxon>Insecta</taxon>
        <taxon>Pterygota</taxon>
        <taxon>Neoptera</taxon>
        <taxon>Endopterygota</taxon>
        <taxon>Diptera</taxon>
        <taxon>Brachycera</taxon>
        <taxon>Muscomorpha</taxon>
        <taxon>Ephydroidea</taxon>
        <taxon>Drosophilidae</taxon>
        <taxon>Drosophila</taxon>
        <taxon>Sophophora</taxon>
    </lineage>
</organism>
<dbReference type="Proteomes" id="UP001652680">
    <property type="component" value="Unassembled WGS sequence"/>
</dbReference>
<dbReference type="RefSeq" id="XP_016975406.2">
    <property type="nucleotide sequence ID" value="XM_017119917.2"/>
</dbReference>
<reference evidence="2" key="2">
    <citation type="submission" date="2025-05" db="UniProtKB">
        <authorList>
            <consortium name="EnsemblMetazoa"/>
        </authorList>
    </citation>
    <scope>IDENTIFICATION</scope>
</reference>
<feature type="signal peptide" evidence="1">
    <location>
        <begin position="1"/>
        <end position="17"/>
    </location>
</feature>
<reference evidence="3" key="1">
    <citation type="journal article" date="2021" name="Elife">
        <title>Highly contiguous assemblies of 101 drosophilid genomes.</title>
        <authorList>
            <person name="Kim B.Y."/>
            <person name="Wang J.R."/>
            <person name="Miller D.E."/>
            <person name="Barmina O."/>
            <person name="Delaney E."/>
            <person name="Thompson A."/>
            <person name="Comeault A.A."/>
            <person name="Peede D."/>
            <person name="D'Agostino E.R."/>
            <person name="Pelaez J."/>
            <person name="Aguilar J.M."/>
            <person name="Haji D."/>
            <person name="Matsunaga T."/>
            <person name="Armstrong E.E."/>
            <person name="Zych M."/>
            <person name="Ogawa Y."/>
            <person name="Stamenkovic-Radak M."/>
            <person name="Jelic M."/>
            <person name="Veselinovic M.S."/>
            <person name="Tanaskovic M."/>
            <person name="Eric P."/>
            <person name="Gao J.J."/>
            <person name="Katoh T.K."/>
            <person name="Toda M.J."/>
            <person name="Watabe H."/>
            <person name="Watada M."/>
            <person name="Davis J.S."/>
            <person name="Moyle L.C."/>
            <person name="Manoli G."/>
            <person name="Bertolini E."/>
            <person name="Kostal V."/>
            <person name="Hawley R.S."/>
            <person name="Takahashi A."/>
            <person name="Jones C.D."/>
            <person name="Price D.K."/>
            <person name="Whiteman N."/>
            <person name="Kopp A."/>
            <person name="Matute D.R."/>
            <person name="Petrov D.A."/>
        </authorList>
    </citation>
    <scope>NUCLEOTIDE SEQUENCE [LARGE SCALE GENOMIC DNA]</scope>
</reference>
<evidence type="ECO:0000313" key="2">
    <source>
        <dbReference type="EnsemblMetazoa" id="XP_016975406.2"/>
    </source>
</evidence>
<protein>
    <recommendedName>
        <fullName evidence="4">Protein TsetseEP domain-containing protein</fullName>
    </recommendedName>
</protein>
<evidence type="ECO:0008006" key="4">
    <source>
        <dbReference type="Google" id="ProtNLM"/>
    </source>
</evidence>
<accession>A0ABM5H6L1</accession>
<sequence length="261" mass="28826">MRSIILVLVLALAAVSAVPLEEGQDASLQELSKELGLDLNLDFDLDMGFNLEQELNEEGNMDVDEFGFVDSMLRFIIAESKALARDIIRLTERQLLKIFMYPIRQLEKLAEDIEQKALDAGECAVNVTTNVAEVVGCATLDFLGCGRDAAVTSYDLAVDTKKSIYQLSVDGYQIFRLRRKCKSYKEGGVRRKTCKTQLYAKCLLYVASGQASLRHLIGLRKSVPAVATDATACTTKATENALLGFDEINATIDTCIDTMFK</sequence>
<name>A0ABM5H6L1_DRORH</name>
<keyword evidence="3" id="KW-1185">Reference proteome</keyword>
<evidence type="ECO:0000256" key="1">
    <source>
        <dbReference type="SAM" id="SignalP"/>
    </source>
</evidence>